<dbReference type="AlphaFoldDB" id="A0A8T0WUA5"/>
<dbReference type="PANTHER" id="PTHR34145">
    <property type="entry name" value="OS02G0105600 PROTEIN"/>
    <property type="match status" value="1"/>
</dbReference>
<protein>
    <recommendedName>
        <fullName evidence="1">F-box domain-containing protein</fullName>
    </recommendedName>
</protein>
<evidence type="ECO:0000313" key="2">
    <source>
        <dbReference type="EMBL" id="KAG2651410.1"/>
    </source>
</evidence>
<dbReference type="InterPro" id="IPR001810">
    <property type="entry name" value="F-box_dom"/>
</dbReference>
<evidence type="ECO:0000259" key="1">
    <source>
        <dbReference type="PROSITE" id="PS50181"/>
    </source>
</evidence>
<dbReference type="Pfam" id="PF00646">
    <property type="entry name" value="F-box"/>
    <property type="match status" value="1"/>
</dbReference>
<dbReference type="InterPro" id="IPR032675">
    <property type="entry name" value="LRR_dom_sf"/>
</dbReference>
<dbReference type="Pfam" id="PF24758">
    <property type="entry name" value="LRR_At5g56370"/>
    <property type="match status" value="1"/>
</dbReference>
<dbReference type="InterPro" id="IPR036047">
    <property type="entry name" value="F-box-like_dom_sf"/>
</dbReference>
<organism evidence="2 3">
    <name type="scientific">Panicum virgatum</name>
    <name type="common">Blackwell switchgrass</name>
    <dbReference type="NCBI Taxonomy" id="38727"/>
    <lineage>
        <taxon>Eukaryota</taxon>
        <taxon>Viridiplantae</taxon>
        <taxon>Streptophyta</taxon>
        <taxon>Embryophyta</taxon>
        <taxon>Tracheophyta</taxon>
        <taxon>Spermatophyta</taxon>
        <taxon>Magnoliopsida</taxon>
        <taxon>Liliopsida</taxon>
        <taxon>Poales</taxon>
        <taxon>Poaceae</taxon>
        <taxon>PACMAD clade</taxon>
        <taxon>Panicoideae</taxon>
        <taxon>Panicodae</taxon>
        <taxon>Paniceae</taxon>
        <taxon>Panicinae</taxon>
        <taxon>Panicum</taxon>
        <taxon>Panicum sect. Hiantes</taxon>
    </lineage>
</organism>
<sequence length="357" mass="40213">MAHAKKAKVKHTVDLSSSTISSLPQEIKAKILSNLSIHMAVRASVLSSDWRNLWTIMPDIFLCDSKFCSVCPSSDSSEAFYISGRSKFVTLVDLALSLHKGTLDTFQIHGAQSYHDVFARWMYMLSTKRPGAITIKLTSGPQYKIPSSLFSISHLYLLYLKNCSISLPKKFEGFRLLRVLKLKVFSTTDSDISNLISSCPLLDVVRLKYFEGISCLSIQSQTLEILEVEGNFEDIHVDAPNLLHMYLTLSNTEDHQSVPVQGDRKSYLKQTFGSLTHITTLSVSGSFLTYLSKGCMLTEVPGVFDHLETVHMERCLWKWTEVLASCSLFQKALLLSELEIFVSLHTHCIIFCHYSFS</sequence>
<dbReference type="EMBL" id="CM029038">
    <property type="protein sequence ID" value="KAG2651410.1"/>
    <property type="molecule type" value="Genomic_DNA"/>
</dbReference>
<dbReference type="Gene3D" id="3.80.10.10">
    <property type="entry name" value="Ribonuclease Inhibitor"/>
    <property type="match status" value="1"/>
</dbReference>
<feature type="domain" description="F-box" evidence="1">
    <location>
        <begin position="17"/>
        <end position="70"/>
    </location>
</feature>
<reference evidence="2 3" key="1">
    <citation type="submission" date="2020-05" db="EMBL/GenBank/DDBJ databases">
        <title>WGS assembly of Panicum virgatum.</title>
        <authorList>
            <person name="Lovell J.T."/>
            <person name="Jenkins J."/>
            <person name="Shu S."/>
            <person name="Juenger T.E."/>
            <person name="Schmutz J."/>
        </authorList>
    </citation>
    <scope>NUCLEOTIDE SEQUENCE [LARGE SCALE GENOMIC DNA]</scope>
    <source>
        <strain evidence="3">cv. AP13</strain>
    </source>
</reference>
<dbReference type="InterPro" id="IPR053772">
    <property type="entry name" value="At1g61320/At1g61330-like"/>
</dbReference>
<gene>
    <name evidence="2" type="ORF">PVAP13_1NG284600</name>
</gene>
<dbReference type="SUPFAM" id="SSF81383">
    <property type="entry name" value="F-box domain"/>
    <property type="match status" value="1"/>
</dbReference>
<dbReference type="PANTHER" id="PTHR34145:SF48">
    <property type="entry name" value="OS01G0553400 PROTEIN"/>
    <property type="match status" value="1"/>
</dbReference>
<keyword evidence="3" id="KW-1185">Reference proteome</keyword>
<dbReference type="PROSITE" id="PS50181">
    <property type="entry name" value="FBOX"/>
    <property type="match status" value="1"/>
</dbReference>
<dbReference type="InterPro" id="IPR055411">
    <property type="entry name" value="LRR_FXL15/At3g58940/PEG3-like"/>
</dbReference>
<name>A0A8T0WUA5_PANVG</name>
<comment type="caution">
    <text evidence="2">The sequence shown here is derived from an EMBL/GenBank/DDBJ whole genome shotgun (WGS) entry which is preliminary data.</text>
</comment>
<proteinExistence type="predicted"/>
<dbReference type="SUPFAM" id="SSF52047">
    <property type="entry name" value="RNI-like"/>
    <property type="match status" value="1"/>
</dbReference>
<evidence type="ECO:0000313" key="3">
    <source>
        <dbReference type="Proteomes" id="UP000823388"/>
    </source>
</evidence>
<dbReference type="Proteomes" id="UP000823388">
    <property type="component" value="Chromosome 1N"/>
</dbReference>
<accession>A0A8T0WUA5</accession>